<evidence type="ECO:0000313" key="1">
    <source>
        <dbReference type="EMBL" id="NDU42397.1"/>
    </source>
</evidence>
<sequence>MDKDISEIFSGLAEGRIIPYLGPGLLPEAGASLPSALPALAEVLSSQVTVPHKVRRNLTGAAQYIENFKHRKTLVGMMDKTFAGDPPLHPLQRELAARKPPLIVHLWYDNGMAKALAERGTTHWGRIQGLSQTEHFGHWTGYMDAGGQTVEAAAAAQWDTILYEPWGAQSPANNYLVSDTDFVEVLTEIDIQTPIPEIVQQIRTGRHFLFVGCRFDDQLQRNFARQIMKRSSDRHWALIEAPLTRNEARFVHEQGIRVLQMPSGVLLDGSAAVAKAG</sequence>
<dbReference type="AlphaFoldDB" id="A0A845U9F3"/>
<comment type="caution">
    <text evidence="1">The sequence shown here is derived from an EMBL/GenBank/DDBJ whole genome shotgun (WGS) entry which is preliminary data.</text>
</comment>
<reference evidence="1" key="1">
    <citation type="submission" date="2019-11" db="EMBL/GenBank/DDBJ databases">
        <title>Acidithiobacillus ferrianus sp. nov.: a facultatively anaerobic and extremely acidophilic chemolithoautotroph.</title>
        <authorList>
            <person name="Norris P.R."/>
            <person name="Falagan C."/>
            <person name="Moya-Beltran A."/>
            <person name="Castro M."/>
            <person name="Quatrini R."/>
            <person name="Johnson D.B."/>
        </authorList>
    </citation>
    <scope>NUCLEOTIDE SEQUENCE [LARGE SCALE GENOMIC DNA]</scope>
    <source>
        <strain evidence="1">MG</strain>
    </source>
</reference>
<proteinExistence type="predicted"/>
<protein>
    <submittedName>
        <fullName evidence="1">SIR2 family protein</fullName>
    </submittedName>
</protein>
<accession>A0A845U9F3</accession>
<dbReference type="Pfam" id="PF13289">
    <property type="entry name" value="SIR2_2"/>
    <property type="match status" value="1"/>
</dbReference>
<organism evidence="1">
    <name type="scientific">Acidithiobacillus ferrianus</name>
    <dbReference type="NCBI Taxonomy" id="2678518"/>
    <lineage>
        <taxon>Bacteria</taxon>
        <taxon>Pseudomonadati</taxon>
        <taxon>Pseudomonadota</taxon>
        <taxon>Acidithiobacillia</taxon>
        <taxon>Acidithiobacillales</taxon>
        <taxon>Acidithiobacillaceae</taxon>
        <taxon>Acidithiobacillus</taxon>
    </lineage>
</organism>
<name>A0A845U9F3_9PROT</name>
<dbReference type="EMBL" id="WNJL01000030">
    <property type="protein sequence ID" value="NDU42397.1"/>
    <property type="molecule type" value="Genomic_DNA"/>
</dbReference>
<gene>
    <name evidence="1" type="ORF">GL267_07020</name>
</gene>
<dbReference type="RefSeq" id="WP_163097638.1">
    <property type="nucleotide sequence ID" value="NZ_CP127523.1"/>
</dbReference>